<evidence type="ECO:0000256" key="2">
    <source>
        <dbReference type="SAM" id="SignalP"/>
    </source>
</evidence>
<dbReference type="EMBL" id="MU007151">
    <property type="protein sequence ID" value="KAF2416690.1"/>
    <property type="molecule type" value="Genomic_DNA"/>
</dbReference>
<keyword evidence="4" id="KW-1185">Reference proteome</keyword>
<evidence type="ECO:0000256" key="1">
    <source>
        <dbReference type="SAM" id="MobiDB-lite"/>
    </source>
</evidence>
<dbReference type="AlphaFoldDB" id="A0A9P4NEF3"/>
<dbReference type="Proteomes" id="UP000800235">
    <property type="component" value="Unassembled WGS sequence"/>
</dbReference>
<feature type="signal peptide" evidence="2">
    <location>
        <begin position="1"/>
        <end position="18"/>
    </location>
</feature>
<feature type="region of interest" description="Disordered" evidence="1">
    <location>
        <begin position="267"/>
        <end position="290"/>
    </location>
</feature>
<sequence>MKFTVASVALLLAALAVAAPQNRNNGNRNGQNNNGQNNTNVQNGQTNNGQNNNGQNNNGQNNNGQNNNGQNNNGQNQQGNNQNPQVQDGNNDVNQQSQVSQDQALLMQNAIDGWMRDTGIVSNFLNIGQGLQDEQSFKNQAQIAHSAEVDELTNKAVLDQFMPNNANVKAANATLSNGAFQLVVDRLEDMAMQGRSQVNGIDDINKDRCVNVLPNIDAYMREAALTIGNGQAIQQSVRPAACANVVAGQNGALQVGQPPANYVNGKLQGRPIQSNTNPNIPATPQDDDPK</sequence>
<comment type="caution">
    <text evidence="3">The sequence shown here is derived from an EMBL/GenBank/DDBJ whole genome shotgun (WGS) entry which is preliminary data.</text>
</comment>
<reference evidence="3" key="1">
    <citation type="journal article" date="2020" name="Stud. Mycol.">
        <title>101 Dothideomycetes genomes: a test case for predicting lifestyles and emergence of pathogens.</title>
        <authorList>
            <person name="Haridas S."/>
            <person name="Albert R."/>
            <person name="Binder M."/>
            <person name="Bloem J."/>
            <person name="Labutti K."/>
            <person name="Salamov A."/>
            <person name="Andreopoulos B."/>
            <person name="Baker S."/>
            <person name="Barry K."/>
            <person name="Bills G."/>
            <person name="Bluhm B."/>
            <person name="Cannon C."/>
            <person name="Castanera R."/>
            <person name="Culley D."/>
            <person name="Daum C."/>
            <person name="Ezra D."/>
            <person name="Gonzalez J."/>
            <person name="Henrissat B."/>
            <person name="Kuo A."/>
            <person name="Liang C."/>
            <person name="Lipzen A."/>
            <person name="Lutzoni F."/>
            <person name="Magnuson J."/>
            <person name="Mondo S."/>
            <person name="Nolan M."/>
            <person name="Ohm R."/>
            <person name="Pangilinan J."/>
            <person name="Park H.-J."/>
            <person name="Ramirez L."/>
            <person name="Alfaro M."/>
            <person name="Sun H."/>
            <person name="Tritt A."/>
            <person name="Yoshinaga Y."/>
            <person name="Zwiers L.-H."/>
            <person name="Turgeon B."/>
            <person name="Goodwin S."/>
            <person name="Spatafora J."/>
            <person name="Crous P."/>
            <person name="Grigoriev I."/>
        </authorList>
    </citation>
    <scope>NUCLEOTIDE SEQUENCE</scope>
    <source>
        <strain evidence="3">CBS 130266</strain>
    </source>
</reference>
<feature type="compositionally biased region" description="Polar residues" evidence="1">
    <location>
        <begin position="271"/>
        <end position="282"/>
    </location>
</feature>
<dbReference type="OrthoDB" id="2117996at2759"/>
<feature type="chain" id="PRO_5040228197" evidence="2">
    <location>
        <begin position="19"/>
        <end position="290"/>
    </location>
</feature>
<gene>
    <name evidence="3" type="ORF">EJ08DRAFT_654660</name>
</gene>
<feature type="region of interest" description="Disordered" evidence="1">
    <location>
        <begin position="22"/>
        <end position="99"/>
    </location>
</feature>
<protein>
    <submittedName>
        <fullName evidence="3">Uncharacterized protein</fullName>
    </submittedName>
</protein>
<name>A0A9P4NEF3_9PEZI</name>
<organism evidence="3 4">
    <name type="scientific">Tothia fuscella</name>
    <dbReference type="NCBI Taxonomy" id="1048955"/>
    <lineage>
        <taxon>Eukaryota</taxon>
        <taxon>Fungi</taxon>
        <taxon>Dikarya</taxon>
        <taxon>Ascomycota</taxon>
        <taxon>Pezizomycotina</taxon>
        <taxon>Dothideomycetes</taxon>
        <taxon>Pleosporomycetidae</taxon>
        <taxon>Venturiales</taxon>
        <taxon>Cylindrosympodiaceae</taxon>
        <taxon>Tothia</taxon>
    </lineage>
</organism>
<accession>A0A9P4NEF3</accession>
<proteinExistence type="predicted"/>
<evidence type="ECO:0000313" key="4">
    <source>
        <dbReference type="Proteomes" id="UP000800235"/>
    </source>
</evidence>
<evidence type="ECO:0000313" key="3">
    <source>
        <dbReference type="EMBL" id="KAF2416690.1"/>
    </source>
</evidence>
<keyword evidence="2" id="KW-0732">Signal</keyword>